<reference evidence="2" key="1">
    <citation type="submission" date="2020-09" db="EMBL/GenBank/DDBJ databases">
        <title>Genome-Enabled Discovery of Anthraquinone Biosynthesis in Senna tora.</title>
        <authorList>
            <person name="Kang S.-H."/>
            <person name="Pandey R.P."/>
            <person name="Lee C.-M."/>
            <person name="Sim J.-S."/>
            <person name="Jeong J.-T."/>
            <person name="Choi B.-S."/>
            <person name="Jung M."/>
            <person name="Ginzburg D."/>
            <person name="Zhao K."/>
            <person name="Won S.Y."/>
            <person name="Oh T.-J."/>
            <person name="Yu Y."/>
            <person name="Kim N.-H."/>
            <person name="Lee O.R."/>
            <person name="Lee T.-H."/>
            <person name="Bashyal P."/>
            <person name="Kim T.-S."/>
            <person name="Lee W.-H."/>
            <person name="Kawkins C."/>
            <person name="Kim C.-K."/>
            <person name="Kim J.S."/>
            <person name="Ahn B.O."/>
            <person name="Rhee S.Y."/>
            <person name="Sohng J.K."/>
        </authorList>
    </citation>
    <scope>NUCLEOTIDE SEQUENCE</scope>
    <source>
        <tissue evidence="2">Leaf</tissue>
    </source>
</reference>
<evidence type="ECO:0000313" key="2">
    <source>
        <dbReference type="EMBL" id="KAF7831235.1"/>
    </source>
</evidence>
<dbReference type="Proteomes" id="UP000634136">
    <property type="component" value="Unassembled WGS sequence"/>
</dbReference>
<evidence type="ECO:0000313" key="3">
    <source>
        <dbReference type="Proteomes" id="UP000634136"/>
    </source>
</evidence>
<dbReference type="OrthoDB" id="692882at2759"/>
<dbReference type="EMBL" id="JAAIUW010000005">
    <property type="protein sequence ID" value="KAF7831235.1"/>
    <property type="molecule type" value="Genomic_DNA"/>
</dbReference>
<comment type="caution">
    <text evidence="2">The sequence shown here is derived from an EMBL/GenBank/DDBJ whole genome shotgun (WGS) entry which is preliminary data.</text>
</comment>
<sequence length="102" mass="11009">MKQKIVLKVALDCDKCRSKALKIAAVAKGVSSVSIGGGDKDQVVVIGDGVDSVSLAKVLRKKFRHVSIVPRSCNGAAHYLACFANVTSTNYWWEDSIPLFLD</sequence>
<dbReference type="InterPro" id="IPR006121">
    <property type="entry name" value="HMA_dom"/>
</dbReference>
<name>A0A834U2J9_9FABA</name>
<organism evidence="2 3">
    <name type="scientific">Senna tora</name>
    <dbReference type="NCBI Taxonomy" id="362788"/>
    <lineage>
        <taxon>Eukaryota</taxon>
        <taxon>Viridiplantae</taxon>
        <taxon>Streptophyta</taxon>
        <taxon>Embryophyta</taxon>
        <taxon>Tracheophyta</taxon>
        <taxon>Spermatophyta</taxon>
        <taxon>Magnoliopsida</taxon>
        <taxon>eudicotyledons</taxon>
        <taxon>Gunneridae</taxon>
        <taxon>Pentapetalae</taxon>
        <taxon>rosids</taxon>
        <taxon>fabids</taxon>
        <taxon>Fabales</taxon>
        <taxon>Fabaceae</taxon>
        <taxon>Caesalpinioideae</taxon>
        <taxon>Cassia clade</taxon>
        <taxon>Senna</taxon>
    </lineage>
</organism>
<dbReference type="PANTHER" id="PTHR46932">
    <property type="entry name" value="HEAVY METAL-ASSOCIATED ISOPRENYLATED PLANT PROTEIN 47"/>
    <property type="match status" value="1"/>
</dbReference>
<dbReference type="GO" id="GO:0046872">
    <property type="term" value="F:metal ion binding"/>
    <property type="evidence" value="ECO:0007669"/>
    <property type="project" value="InterPro"/>
</dbReference>
<evidence type="ECO:0000259" key="1">
    <source>
        <dbReference type="PROSITE" id="PS50846"/>
    </source>
</evidence>
<protein>
    <submittedName>
        <fullName evidence="2">Heavy metal-associated isoprenylated plant protein 47-like</fullName>
    </submittedName>
</protein>
<dbReference type="Gene3D" id="3.30.70.100">
    <property type="match status" value="1"/>
</dbReference>
<dbReference type="AlphaFoldDB" id="A0A834U2J9"/>
<accession>A0A834U2J9</accession>
<proteinExistence type="predicted"/>
<dbReference type="InterPro" id="IPR042885">
    <property type="entry name" value="HIPP47/16"/>
</dbReference>
<dbReference type="PROSITE" id="PS50846">
    <property type="entry name" value="HMA_2"/>
    <property type="match status" value="1"/>
</dbReference>
<feature type="domain" description="HMA" evidence="1">
    <location>
        <begin position="2"/>
        <end position="67"/>
    </location>
</feature>
<dbReference type="PANTHER" id="PTHR46932:SF12">
    <property type="entry name" value="HEAVY METAL-ASSOCIATED ISOPRENYLATED PLANT PROTEIN 47"/>
    <property type="match status" value="1"/>
</dbReference>
<gene>
    <name evidence="2" type="ORF">G2W53_013568</name>
</gene>
<keyword evidence="3" id="KW-1185">Reference proteome</keyword>